<sequence length="130" mass="13832">MTIFTAIRATALALVLCLSAMSAQAAEMPGKWIRYGKNTVNANQQPTITLLNPLADADEAKVAAMIKDANGPIPLVIAIQFSQPAVSFYTVNARGADPGQAVAAARKASEMYKAIQQFLKSSETYLDLGE</sequence>
<keyword evidence="1" id="KW-0732">Signal</keyword>
<dbReference type="KEGG" id="dma:DMR_01700"/>
<reference evidence="2 3" key="1">
    <citation type="journal article" date="2009" name="Genome Res.">
        <title>Whole genome sequence of Desulfovibrio magneticus strain RS-1 revealed common gene clusters in magnetotactic bacteria.</title>
        <authorList>
            <person name="Nakazawa H."/>
            <person name="Arakaki A."/>
            <person name="Narita-Yamada S."/>
            <person name="Yashiro I."/>
            <person name="Jinno K."/>
            <person name="Aoki N."/>
            <person name="Tsuruyama A."/>
            <person name="Okamura Y."/>
            <person name="Tanikawa S."/>
            <person name="Fujita N."/>
            <person name="Takeyama H."/>
            <person name="Matsunaga T."/>
        </authorList>
    </citation>
    <scope>NUCLEOTIDE SEQUENCE [LARGE SCALE GENOMIC DNA]</scope>
    <source>
        <strain evidence="3">ATCC 700980 / DSM 13731 / RS-1</strain>
    </source>
</reference>
<name>C4XTL4_SOLM1</name>
<protein>
    <submittedName>
        <fullName evidence="2">Uncharacterized protein</fullName>
    </submittedName>
</protein>
<keyword evidence="3" id="KW-1185">Reference proteome</keyword>
<dbReference type="AlphaFoldDB" id="C4XTL4"/>
<proteinExistence type="predicted"/>
<evidence type="ECO:0000313" key="3">
    <source>
        <dbReference type="Proteomes" id="UP000009071"/>
    </source>
</evidence>
<accession>C4XTL4</accession>
<feature type="chain" id="PRO_5002946266" evidence="1">
    <location>
        <begin position="26"/>
        <end position="130"/>
    </location>
</feature>
<evidence type="ECO:0000313" key="2">
    <source>
        <dbReference type="EMBL" id="BAH73661.1"/>
    </source>
</evidence>
<dbReference type="Proteomes" id="UP000009071">
    <property type="component" value="Chromosome"/>
</dbReference>
<gene>
    <name evidence="2" type="ordered locus">DMR_01700</name>
</gene>
<organism evidence="2 3">
    <name type="scientific">Solidesulfovibrio magneticus (strain ATCC 700980 / DSM 13731 / RS-1)</name>
    <name type="common">Desulfovibrio magneticus</name>
    <dbReference type="NCBI Taxonomy" id="573370"/>
    <lineage>
        <taxon>Bacteria</taxon>
        <taxon>Pseudomonadati</taxon>
        <taxon>Thermodesulfobacteriota</taxon>
        <taxon>Desulfovibrionia</taxon>
        <taxon>Desulfovibrionales</taxon>
        <taxon>Desulfovibrionaceae</taxon>
        <taxon>Solidesulfovibrio</taxon>
    </lineage>
</organism>
<dbReference type="STRING" id="573370.DMR_01700"/>
<dbReference type="RefSeq" id="WP_012749753.1">
    <property type="nucleotide sequence ID" value="NC_012796.1"/>
</dbReference>
<dbReference type="EMBL" id="AP010904">
    <property type="protein sequence ID" value="BAH73661.1"/>
    <property type="molecule type" value="Genomic_DNA"/>
</dbReference>
<dbReference type="HOGENOM" id="CLU_1934644_0_0_7"/>
<evidence type="ECO:0000256" key="1">
    <source>
        <dbReference type="SAM" id="SignalP"/>
    </source>
</evidence>
<feature type="signal peptide" evidence="1">
    <location>
        <begin position="1"/>
        <end position="25"/>
    </location>
</feature>